<name>A0A9D2H581_9MICO</name>
<reference evidence="3" key="2">
    <citation type="submission" date="2021-04" db="EMBL/GenBank/DDBJ databases">
        <authorList>
            <person name="Gilroy R."/>
        </authorList>
    </citation>
    <scope>NUCLEOTIDE SEQUENCE</scope>
    <source>
        <strain evidence="3">ChiHjej8B7-3636</strain>
    </source>
</reference>
<protein>
    <submittedName>
        <fullName evidence="3">AraC family ligand binding domain-containing protein</fullName>
    </submittedName>
</protein>
<evidence type="ECO:0000256" key="1">
    <source>
        <dbReference type="ARBA" id="ARBA00023125"/>
    </source>
</evidence>
<gene>
    <name evidence="3" type="ORF">H9800_08020</name>
</gene>
<evidence type="ECO:0000313" key="4">
    <source>
        <dbReference type="Proteomes" id="UP000824220"/>
    </source>
</evidence>
<dbReference type="Gene3D" id="2.60.120.10">
    <property type="entry name" value="Jelly Rolls"/>
    <property type="match status" value="1"/>
</dbReference>
<sequence>MSEDIRGPYIVGDSGAEGDPGAVWSLGPEGRSLDANVIWLPAGDGIARHDGPDLDVLIHVIAGSGTLSADTGEVALVPGALVWLPPRSRRAFAAGPDGLRYLTVHQRKPRPAFGLRAPRG</sequence>
<dbReference type="AlphaFoldDB" id="A0A9D2H581"/>
<proteinExistence type="predicted"/>
<dbReference type="SUPFAM" id="SSF51182">
    <property type="entry name" value="RmlC-like cupins"/>
    <property type="match status" value="1"/>
</dbReference>
<feature type="domain" description="AraC-type arabinose-binding/dimerisation" evidence="2">
    <location>
        <begin position="56"/>
        <end position="107"/>
    </location>
</feature>
<dbReference type="Pfam" id="PF02311">
    <property type="entry name" value="AraC_binding"/>
    <property type="match status" value="1"/>
</dbReference>
<dbReference type="GO" id="GO:0003677">
    <property type="term" value="F:DNA binding"/>
    <property type="evidence" value="ECO:0007669"/>
    <property type="project" value="UniProtKB-KW"/>
</dbReference>
<dbReference type="GO" id="GO:0006355">
    <property type="term" value="P:regulation of DNA-templated transcription"/>
    <property type="evidence" value="ECO:0007669"/>
    <property type="project" value="InterPro"/>
</dbReference>
<dbReference type="Proteomes" id="UP000824220">
    <property type="component" value="Unassembled WGS sequence"/>
</dbReference>
<dbReference type="EMBL" id="DXAM01000113">
    <property type="protein sequence ID" value="HJA04793.1"/>
    <property type="molecule type" value="Genomic_DNA"/>
</dbReference>
<evidence type="ECO:0000313" key="3">
    <source>
        <dbReference type="EMBL" id="HJA04793.1"/>
    </source>
</evidence>
<evidence type="ECO:0000259" key="2">
    <source>
        <dbReference type="Pfam" id="PF02311"/>
    </source>
</evidence>
<dbReference type="InterPro" id="IPR003313">
    <property type="entry name" value="AraC-bd"/>
</dbReference>
<accession>A0A9D2H581</accession>
<reference evidence="3" key="1">
    <citation type="journal article" date="2021" name="PeerJ">
        <title>Extensive microbial diversity within the chicken gut microbiome revealed by metagenomics and culture.</title>
        <authorList>
            <person name="Gilroy R."/>
            <person name="Ravi A."/>
            <person name="Getino M."/>
            <person name="Pursley I."/>
            <person name="Horton D.L."/>
            <person name="Alikhan N.F."/>
            <person name="Baker D."/>
            <person name="Gharbi K."/>
            <person name="Hall N."/>
            <person name="Watson M."/>
            <person name="Adriaenssens E.M."/>
            <person name="Foster-Nyarko E."/>
            <person name="Jarju S."/>
            <person name="Secka A."/>
            <person name="Antonio M."/>
            <person name="Oren A."/>
            <person name="Chaudhuri R.R."/>
            <person name="La Ragione R."/>
            <person name="Hildebrand F."/>
            <person name="Pallen M.J."/>
        </authorList>
    </citation>
    <scope>NUCLEOTIDE SEQUENCE</scope>
    <source>
        <strain evidence="3">ChiHjej8B7-3636</strain>
    </source>
</reference>
<dbReference type="InterPro" id="IPR011051">
    <property type="entry name" value="RmlC_Cupin_sf"/>
</dbReference>
<organism evidence="3 4">
    <name type="scientific">Candidatus Microbacterium stercoravium</name>
    <dbReference type="NCBI Taxonomy" id="2838697"/>
    <lineage>
        <taxon>Bacteria</taxon>
        <taxon>Bacillati</taxon>
        <taxon>Actinomycetota</taxon>
        <taxon>Actinomycetes</taxon>
        <taxon>Micrococcales</taxon>
        <taxon>Microbacteriaceae</taxon>
        <taxon>Microbacterium</taxon>
    </lineage>
</organism>
<keyword evidence="1" id="KW-0238">DNA-binding</keyword>
<dbReference type="InterPro" id="IPR014710">
    <property type="entry name" value="RmlC-like_jellyroll"/>
</dbReference>
<comment type="caution">
    <text evidence="3">The sequence shown here is derived from an EMBL/GenBank/DDBJ whole genome shotgun (WGS) entry which is preliminary data.</text>
</comment>